<dbReference type="InterPro" id="IPR036663">
    <property type="entry name" value="Fumarylacetoacetase_C_sf"/>
</dbReference>
<evidence type="ECO:0000313" key="5">
    <source>
        <dbReference type="Proteomes" id="UP001642260"/>
    </source>
</evidence>
<comment type="caution">
    <text evidence="4">The sequence shown here is derived from an EMBL/GenBank/DDBJ whole genome shotgun (WGS) entry which is preliminary data.</text>
</comment>
<dbReference type="AlphaFoldDB" id="A0ABC8KIT5"/>
<dbReference type="PANTHER" id="PTHR11820:SF109">
    <property type="entry name" value="GENOME ASSEMBLY, CHROMOSOME: A08"/>
    <property type="match status" value="1"/>
</dbReference>
<dbReference type="SUPFAM" id="SSF56529">
    <property type="entry name" value="FAH"/>
    <property type="match status" value="1"/>
</dbReference>
<keyword evidence="5" id="KW-1185">Reference proteome</keyword>
<proteinExistence type="inferred from homology"/>
<keyword evidence="2" id="KW-0479">Metal-binding</keyword>
<evidence type="ECO:0000259" key="3">
    <source>
        <dbReference type="Pfam" id="PF01557"/>
    </source>
</evidence>
<dbReference type="GO" id="GO:0046872">
    <property type="term" value="F:metal ion binding"/>
    <property type="evidence" value="ECO:0007669"/>
    <property type="project" value="UniProtKB-KW"/>
</dbReference>
<reference evidence="4 5" key="1">
    <citation type="submission" date="2022-03" db="EMBL/GenBank/DDBJ databases">
        <authorList>
            <person name="Macdonald S."/>
            <person name="Ahmed S."/>
            <person name="Newling K."/>
        </authorList>
    </citation>
    <scope>NUCLEOTIDE SEQUENCE [LARGE SCALE GENOMIC DNA]</scope>
</reference>
<evidence type="ECO:0000256" key="1">
    <source>
        <dbReference type="ARBA" id="ARBA00010211"/>
    </source>
</evidence>
<sequence length="62" mass="6798">ELVIFLNPTSSYLENGGTIEIPHPLDSLYQEVELAMVIGKKVRDVPESTAMDYVGGSTVFIL</sequence>
<dbReference type="EMBL" id="CAKOAT010258710">
    <property type="protein sequence ID" value="CAH8359066.1"/>
    <property type="molecule type" value="Genomic_DNA"/>
</dbReference>
<dbReference type="Proteomes" id="UP001642260">
    <property type="component" value="Unassembled WGS sequence"/>
</dbReference>
<protein>
    <recommendedName>
        <fullName evidence="3">Fumarylacetoacetase-like C-terminal domain-containing protein</fullName>
    </recommendedName>
</protein>
<feature type="domain" description="Fumarylacetoacetase-like C-terminal" evidence="3">
    <location>
        <begin position="3"/>
        <end position="60"/>
    </location>
</feature>
<organism evidence="4 5">
    <name type="scientific">Eruca vesicaria subsp. sativa</name>
    <name type="common">Garden rocket</name>
    <name type="synonym">Eruca sativa</name>
    <dbReference type="NCBI Taxonomy" id="29727"/>
    <lineage>
        <taxon>Eukaryota</taxon>
        <taxon>Viridiplantae</taxon>
        <taxon>Streptophyta</taxon>
        <taxon>Embryophyta</taxon>
        <taxon>Tracheophyta</taxon>
        <taxon>Spermatophyta</taxon>
        <taxon>Magnoliopsida</taxon>
        <taxon>eudicotyledons</taxon>
        <taxon>Gunneridae</taxon>
        <taxon>Pentapetalae</taxon>
        <taxon>rosids</taxon>
        <taxon>malvids</taxon>
        <taxon>Brassicales</taxon>
        <taxon>Brassicaceae</taxon>
        <taxon>Brassiceae</taxon>
        <taxon>Eruca</taxon>
    </lineage>
</organism>
<gene>
    <name evidence="4" type="ORF">ERUC_LOCUS24822</name>
</gene>
<evidence type="ECO:0000313" key="4">
    <source>
        <dbReference type="EMBL" id="CAH8359066.1"/>
    </source>
</evidence>
<name>A0ABC8KIT5_ERUVS</name>
<dbReference type="PANTHER" id="PTHR11820">
    <property type="entry name" value="ACYLPYRUVASE"/>
    <property type="match status" value="1"/>
</dbReference>
<evidence type="ECO:0000256" key="2">
    <source>
        <dbReference type="ARBA" id="ARBA00022723"/>
    </source>
</evidence>
<dbReference type="Gene3D" id="3.90.850.10">
    <property type="entry name" value="Fumarylacetoacetase-like, C-terminal domain"/>
    <property type="match status" value="1"/>
</dbReference>
<dbReference type="InterPro" id="IPR011234">
    <property type="entry name" value="Fumarylacetoacetase-like_C"/>
</dbReference>
<comment type="similarity">
    <text evidence="1">Belongs to the FAH family.</text>
</comment>
<accession>A0ABC8KIT5</accession>
<feature type="non-terminal residue" evidence="4">
    <location>
        <position position="1"/>
    </location>
</feature>
<dbReference type="Pfam" id="PF01557">
    <property type="entry name" value="FAA_hydrolase"/>
    <property type="match status" value="1"/>
</dbReference>